<dbReference type="EMBL" id="AUSU01008308">
    <property type="protein sequence ID" value="EPS59516.1"/>
    <property type="molecule type" value="Genomic_DNA"/>
</dbReference>
<dbReference type="AlphaFoldDB" id="S8C515"/>
<gene>
    <name evidence="2" type="ORF">M569_15288</name>
</gene>
<sequence>MEGTSNGEEPTSWEELYKVNLMPSEIFLKFRKEFQSLRVGLNLEALILFLYNAPLNDYHAKLVLKPLANNQKWKFIYEPLCHDVQLVSRKIPLTKFLFLQVGIGHSFHLNATGWKWKLGTRLGGDGASRVQNKTSVALCPGVGCRFGWRADYVLPEITGGVGTDESLFNMKSGRLVLSLDRFEAVFTHTD</sequence>
<dbReference type="OrthoDB" id="1852071at2759"/>
<organism evidence="2 3">
    <name type="scientific">Genlisea aurea</name>
    <dbReference type="NCBI Taxonomy" id="192259"/>
    <lineage>
        <taxon>Eukaryota</taxon>
        <taxon>Viridiplantae</taxon>
        <taxon>Streptophyta</taxon>
        <taxon>Embryophyta</taxon>
        <taxon>Tracheophyta</taxon>
        <taxon>Spermatophyta</taxon>
        <taxon>Magnoliopsida</taxon>
        <taxon>eudicotyledons</taxon>
        <taxon>Gunneridae</taxon>
        <taxon>Pentapetalae</taxon>
        <taxon>asterids</taxon>
        <taxon>lamiids</taxon>
        <taxon>Lamiales</taxon>
        <taxon>Lentibulariaceae</taxon>
        <taxon>Genlisea</taxon>
    </lineage>
</organism>
<dbReference type="PANTHER" id="PTHR35710">
    <property type="entry name" value="OBP3-RESPONSIVE PROTEIN 4 (ORG4)"/>
    <property type="match status" value="1"/>
</dbReference>
<name>S8C515_9LAMI</name>
<comment type="caution">
    <text evidence="2">The sequence shown here is derived from an EMBL/GenBank/DDBJ whole genome shotgun (WGS) entry which is preliminary data.</text>
</comment>
<reference evidence="2 3" key="1">
    <citation type="journal article" date="2013" name="BMC Genomics">
        <title>The miniature genome of a carnivorous plant Genlisea aurea contains a low number of genes and short non-coding sequences.</title>
        <authorList>
            <person name="Leushkin E.V."/>
            <person name="Sutormin R.A."/>
            <person name="Nabieva E.R."/>
            <person name="Penin A.A."/>
            <person name="Kondrashov A.S."/>
            <person name="Logacheva M.D."/>
        </authorList>
    </citation>
    <scope>NUCLEOTIDE SEQUENCE [LARGE SCALE GENOMIC DNA]</scope>
</reference>
<feature type="non-terminal residue" evidence="2">
    <location>
        <position position="190"/>
    </location>
</feature>
<dbReference type="PANTHER" id="PTHR35710:SF1">
    <property type="entry name" value="OBP3-RESPONSIVE PROTEIN 4 (ORG4)"/>
    <property type="match status" value="1"/>
</dbReference>
<protein>
    <recommendedName>
        <fullName evidence="1">DUF7781 domain-containing protein</fullName>
    </recommendedName>
</protein>
<dbReference type="Proteomes" id="UP000015453">
    <property type="component" value="Unassembled WGS sequence"/>
</dbReference>
<feature type="domain" description="DUF7781" evidence="1">
    <location>
        <begin position="12"/>
        <end position="188"/>
    </location>
</feature>
<evidence type="ECO:0000313" key="3">
    <source>
        <dbReference type="Proteomes" id="UP000015453"/>
    </source>
</evidence>
<dbReference type="InterPro" id="IPR056683">
    <property type="entry name" value="DUF7781"/>
</dbReference>
<evidence type="ECO:0000313" key="2">
    <source>
        <dbReference type="EMBL" id="EPS59516.1"/>
    </source>
</evidence>
<dbReference type="Pfam" id="PF25003">
    <property type="entry name" value="DUF7781"/>
    <property type="match status" value="1"/>
</dbReference>
<evidence type="ECO:0000259" key="1">
    <source>
        <dbReference type="Pfam" id="PF25003"/>
    </source>
</evidence>
<keyword evidence="3" id="KW-1185">Reference proteome</keyword>
<accession>S8C515</accession>
<proteinExistence type="predicted"/>